<proteinExistence type="inferred from homology"/>
<keyword evidence="5 9" id="KW-0732">Signal</keyword>
<evidence type="ECO:0000256" key="6">
    <source>
        <dbReference type="ARBA" id="ARBA00022764"/>
    </source>
</evidence>
<organism evidence="11">
    <name type="scientific">Methyloraptor flagellatus</name>
    <dbReference type="NCBI Taxonomy" id="3162530"/>
    <lineage>
        <taxon>Bacteria</taxon>
        <taxon>Pseudomonadati</taxon>
        <taxon>Pseudomonadota</taxon>
        <taxon>Alphaproteobacteria</taxon>
        <taxon>Hyphomicrobiales</taxon>
        <taxon>Ancalomicrobiaceae</taxon>
        <taxon>Methyloraptor</taxon>
    </lineage>
</organism>
<dbReference type="Gene3D" id="1.20.144.10">
    <property type="entry name" value="Phosphatidic acid phosphatase type 2/haloperoxidase"/>
    <property type="match status" value="1"/>
</dbReference>
<dbReference type="KEGG" id="mflg:ABS361_06085"/>
<dbReference type="GO" id="GO:0003993">
    <property type="term" value="F:acid phosphatase activity"/>
    <property type="evidence" value="ECO:0007669"/>
    <property type="project" value="UniProtKB-EC"/>
</dbReference>
<dbReference type="Pfam" id="PF01569">
    <property type="entry name" value="PAP2"/>
    <property type="match status" value="1"/>
</dbReference>
<dbReference type="RefSeq" id="WP_407050919.1">
    <property type="nucleotide sequence ID" value="NZ_CP158568.1"/>
</dbReference>
<gene>
    <name evidence="11" type="ORF">ABS361_06085</name>
</gene>
<dbReference type="SUPFAM" id="SSF48317">
    <property type="entry name" value="Acid phosphatase/Vanadium-dependent haloperoxidase"/>
    <property type="match status" value="1"/>
</dbReference>
<evidence type="ECO:0000256" key="2">
    <source>
        <dbReference type="ARBA" id="ARBA00004418"/>
    </source>
</evidence>
<dbReference type="AlphaFoldDB" id="A0AAU7XDC6"/>
<dbReference type="GO" id="GO:0030288">
    <property type="term" value="C:outer membrane-bounded periplasmic space"/>
    <property type="evidence" value="ECO:0007669"/>
    <property type="project" value="InterPro"/>
</dbReference>
<protein>
    <recommendedName>
        <fullName evidence="4 8">Acid phosphatase</fullName>
        <ecNumber evidence="4 8">3.1.3.2</ecNumber>
    </recommendedName>
</protein>
<dbReference type="PRINTS" id="PR00483">
    <property type="entry name" value="BACPHPHTASE"/>
</dbReference>
<comment type="subcellular location">
    <subcellularLocation>
        <location evidence="2">Periplasm</location>
    </subcellularLocation>
</comment>
<dbReference type="PROSITE" id="PS01157">
    <property type="entry name" value="ACID_PHOSPH_CL_A"/>
    <property type="match status" value="1"/>
</dbReference>
<keyword evidence="6" id="KW-0574">Periplasm</keyword>
<evidence type="ECO:0000256" key="8">
    <source>
        <dbReference type="PIRNR" id="PIRNR000897"/>
    </source>
</evidence>
<evidence type="ECO:0000256" key="1">
    <source>
        <dbReference type="ARBA" id="ARBA00000032"/>
    </source>
</evidence>
<evidence type="ECO:0000256" key="3">
    <source>
        <dbReference type="ARBA" id="ARBA00009017"/>
    </source>
</evidence>
<comment type="catalytic activity">
    <reaction evidence="1 8">
        <text>a phosphate monoester + H2O = an alcohol + phosphate</text>
        <dbReference type="Rhea" id="RHEA:15017"/>
        <dbReference type="ChEBI" id="CHEBI:15377"/>
        <dbReference type="ChEBI" id="CHEBI:30879"/>
        <dbReference type="ChEBI" id="CHEBI:43474"/>
        <dbReference type="ChEBI" id="CHEBI:67140"/>
        <dbReference type="EC" id="3.1.3.2"/>
    </reaction>
</comment>
<feature type="signal peptide" evidence="9">
    <location>
        <begin position="1"/>
        <end position="24"/>
    </location>
</feature>
<comment type="similarity">
    <text evidence="3 8">Belongs to the class A bacterial acid phosphatase family.</text>
</comment>
<dbReference type="InterPro" id="IPR000326">
    <property type="entry name" value="PAP2/HPO"/>
</dbReference>
<sequence>MIARRTLLATAAAFALFAALPAPAARAGEEPYITAKTLDLMNFLPPPPVAGSAEDMADRAAVVAAQKAAGPERVALAQHDAEETIYVMFDKVMGDKFKAEALPLTSKLFTRLGESEDATIDPVKPAYGRVRPYLAAPEEIKAQVKASKSGSYPSGHTTRVTLSAIVLSAMVPEKRAEIWARADEYAWSRVVGGMHYPRDLDGGRRAGTAMAATAFADAKFQADFAAARAELRAALGL</sequence>
<evidence type="ECO:0000256" key="4">
    <source>
        <dbReference type="ARBA" id="ARBA00012646"/>
    </source>
</evidence>
<name>A0AAU7XDC6_9HYPH</name>
<evidence type="ECO:0000259" key="10">
    <source>
        <dbReference type="SMART" id="SM00014"/>
    </source>
</evidence>
<evidence type="ECO:0000256" key="9">
    <source>
        <dbReference type="SAM" id="SignalP"/>
    </source>
</evidence>
<evidence type="ECO:0000313" key="11">
    <source>
        <dbReference type="EMBL" id="XBY45824.1"/>
    </source>
</evidence>
<feature type="domain" description="Phosphatidic acid phosphatase type 2/haloperoxidase" evidence="10">
    <location>
        <begin position="106"/>
        <end position="215"/>
    </location>
</feature>
<dbReference type="EMBL" id="CP158568">
    <property type="protein sequence ID" value="XBY45824.1"/>
    <property type="molecule type" value="Genomic_DNA"/>
</dbReference>
<dbReference type="InterPro" id="IPR006311">
    <property type="entry name" value="TAT_signal"/>
</dbReference>
<keyword evidence="7 8" id="KW-0378">Hydrolase</keyword>
<dbReference type="PROSITE" id="PS51318">
    <property type="entry name" value="TAT"/>
    <property type="match status" value="1"/>
</dbReference>
<dbReference type="InterPro" id="IPR001011">
    <property type="entry name" value="Acid_Pase_classA_bac"/>
</dbReference>
<dbReference type="PIRSF" id="PIRSF000897">
    <property type="entry name" value="Acid_Ptase_ClsA"/>
    <property type="match status" value="1"/>
</dbReference>
<dbReference type="EC" id="3.1.3.2" evidence="4 8"/>
<evidence type="ECO:0000256" key="5">
    <source>
        <dbReference type="ARBA" id="ARBA00022729"/>
    </source>
</evidence>
<dbReference type="InterPro" id="IPR036938">
    <property type="entry name" value="PAP2/HPO_sf"/>
</dbReference>
<dbReference type="InterPro" id="IPR018296">
    <property type="entry name" value="Acid_Pase_classA_bac_CS"/>
</dbReference>
<dbReference type="SMART" id="SM00014">
    <property type="entry name" value="acidPPc"/>
    <property type="match status" value="1"/>
</dbReference>
<accession>A0AAU7XDC6</accession>
<feature type="chain" id="PRO_5043683673" description="Acid phosphatase" evidence="9">
    <location>
        <begin position="25"/>
        <end position="237"/>
    </location>
</feature>
<evidence type="ECO:0000256" key="7">
    <source>
        <dbReference type="ARBA" id="ARBA00022801"/>
    </source>
</evidence>
<reference evidence="11" key="1">
    <citation type="submission" date="2024-06" db="EMBL/GenBank/DDBJ databases">
        <title>Methylostella associata gen. nov., sp. nov., a novel Ancalomicrobiaceae-affiliated facultatively methylotrophic bacteria that feed on methanotrophs of the genus Methylococcus.</title>
        <authorList>
            <person name="Saltykova V."/>
            <person name="Danilova O.V."/>
            <person name="Oshkin I.Y."/>
            <person name="Belova S.E."/>
            <person name="Pimenov N.V."/>
            <person name="Dedysh S.N."/>
        </authorList>
    </citation>
    <scope>NUCLEOTIDE SEQUENCE</scope>
    <source>
        <strain evidence="11">S20</strain>
    </source>
</reference>